<dbReference type="RefSeq" id="WP_385875768.1">
    <property type="nucleotide sequence ID" value="NZ_JBHLXE010000016.1"/>
</dbReference>
<keyword evidence="5 12" id="KW-0012">Acyltransferase</keyword>
<dbReference type="EC" id="2.3.2.30" evidence="7"/>
<comment type="similarity">
    <text evidence="6">Belongs to the acetyltransferase family. OlsB subfamily.</text>
</comment>
<keyword evidence="13" id="KW-1185">Reference proteome</keyword>
<comment type="function">
    <text evidence="9">Catalyzes the first step in the biosynthesis of ornithine lipids, which are phosphorus-free membrane lipids. Catalyzes the 3-hydroxyacyl-acyl carrier protein-dependent acylation of ornithine to form lyso-ornithine lipid (LOL).</text>
</comment>
<protein>
    <recommendedName>
        <fullName evidence="8">L-ornithine N(alpha)-acyltransferase</fullName>
        <ecNumber evidence="7">2.3.2.30</ecNumber>
    </recommendedName>
</protein>
<sequence length="573" mass="65846">MFNLDEILPSHFDNSFTGKIKKSILRKLVREKDFHEFSAKYPHLRGIECVEQILDYFDVSSQYVADDLENIPVEGPIIIVSNHPIGSLDGLLLLKLISKVRPDIKVVANQFLSYLKPISSLFIGVDNINQSTQRKQIEAMHQQLKNKGCLLIFPSGEVSRVKPKGVRDPRWQTGFIKLAIKYRAPIIPIHVQAKNSFLFYTVSWLYRPLSTLMLVREMFKQRGKTITVKIGQMIPLENFTDQGMPLSDLARRFRKHVYRLASGRALLFATRSPIAAPEERKMLKKHIEAQQSLGKTPDGKSIYLYRREDESNSILLRELGRLREIAFRAVGEGTGLRRDVDIYDDYYYQLMLWDPEELEIVGAYRLIPTNEIVKQKGIESLYTHSLFIYNTQMNEYFEKGVELGRSFIQPKYWGLRGLDYLWQGIGAFLAAYPEHKYLLGPVTISGAMPTKAKDLLVAFYRLYFQHTIELAKSRAPYPESQPEILSYFSGDDYTNDFVTLKSLLANMNCSVPTLYKQYTELCESGGAKFLDFGIDASFCDSIDGLVLIDLDKIKPQKFQRYISIHLSHNPSIN</sequence>
<comment type="caution">
    <text evidence="12">The sequence shown here is derived from an EMBL/GenBank/DDBJ whole genome shotgun (WGS) entry which is preliminary data.</text>
</comment>
<evidence type="ECO:0000256" key="7">
    <source>
        <dbReference type="ARBA" id="ARBA00039058"/>
    </source>
</evidence>
<dbReference type="Pfam" id="PF13444">
    <property type="entry name" value="Acetyltransf_5"/>
    <property type="match status" value="1"/>
</dbReference>
<evidence type="ECO:0000256" key="3">
    <source>
        <dbReference type="ARBA" id="ARBA00022679"/>
    </source>
</evidence>
<evidence type="ECO:0000256" key="10">
    <source>
        <dbReference type="ARBA" id="ARBA00047785"/>
    </source>
</evidence>
<feature type="domain" description="Phospholipid/glycerol acyltransferase" evidence="11">
    <location>
        <begin position="77"/>
        <end position="194"/>
    </location>
</feature>
<reference evidence="12 13" key="1">
    <citation type="submission" date="2024-09" db="EMBL/GenBank/DDBJ databases">
        <authorList>
            <person name="Sun Q."/>
            <person name="Mori K."/>
        </authorList>
    </citation>
    <scope>NUCLEOTIDE SEQUENCE [LARGE SCALE GENOMIC DNA]</scope>
    <source>
        <strain evidence="12 13">CCM 8545</strain>
    </source>
</reference>
<dbReference type="Pfam" id="PF19576">
    <property type="entry name" value="Acyltransf_2"/>
    <property type="match status" value="1"/>
</dbReference>
<dbReference type="InterPro" id="IPR016181">
    <property type="entry name" value="Acyl_CoA_acyltransferase"/>
</dbReference>
<dbReference type="InterPro" id="IPR002123">
    <property type="entry name" value="Plipid/glycerol_acylTrfase"/>
</dbReference>
<evidence type="ECO:0000256" key="1">
    <source>
        <dbReference type="ARBA" id="ARBA00005189"/>
    </source>
</evidence>
<evidence type="ECO:0000313" key="12">
    <source>
        <dbReference type="EMBL" id="MFC0178800.1"/>
    </source>
</evidence>
<dbReference type="InterPro" id="IPR045746">
    <property type="entry name" value="ACT14924-like_Acyltransf_dom"/>
</dbReference>
<dbReference type="PANTHER" id="PTHR37323">
    <property type="entry name" value="GCN5-RELATED N-ACETYLTRANSFERASE"/>
    <property type="match status" value="1"/>
</dbReference>
<evidence type="ECO:0000313" key="13">
    <source>
        <dbReference type="Proteomes" id="UP001589758"/>
    </source>
</evidence>
<evidence type="ECO:0000256" key="4">
    <source>
        <dbReference type="ARBA" id="ARBA00023098"/>
    </source>
</evidence>
<keyword evidence="4" id="KW-0443">Lipid metabolism</keyword>
<evidence type="ECO:0000256" key="8">
    <source>
        <dbReference type="ARBA" id="ARBA00039866"/>
    </source>
</evidence>
<dbReference type="SUPFAM" id="SSF55729">
    <property type="entry name" value="Acyl-CoA N-acyltransferases (Nat)"/>
    <property type="match status" value="1"/>
</dbReference>
<organism evidence="12 13">
    <name type="scientific">Thorsellia kenyensis</name>
    <dbReference type="NCBI Taxonomy" id="1549888"/>
    <lineage>
        <taxon>Bacteria</taxon>
        <taxon>Pseudomonadati</taxon>
        <taxon>Pseudomonadota</taxon>
        <taxon>Gammaproteobacteria</taxon>
        <taxon>Enterobacterales</taxon>
        <taxon>Thorselliaceae</taxon>
        <taxon>Thorsellia</taxon>
    </lineage>
</organism>
<keyword evidence="2" id="KW-0444">Lipid biosynthesis</keyword>
<evidence type="ECO:0000256" key="2">
    <source>
        <dbReference type="ARBA" id="ARBA00022516"/>
    </source>
</evidence>
<keyword evidence="3" id="KW-0808">Transferase</keyword>
<evidence type="ECO:0000256" key="9">
    <source>
        <dbReference type="ARBA" id="ARBA00045724"/>
    </source>
</evidence>
<dbReference type="PANTHER" id="PTHR37323:SF1">
    <property type="entry name" value="L-ORNITHINE N(ALPHA)-ACYLTRANSFERASE"/>
    <property type="match status" value="1"/>
</dbReference>
<proteinExistence type="inferred from homology"/>
<dbReference type="Proteomes" id="UP001589758">
    <property type="component" value="Unassembled WGS sequence"/>
</dbReference>
<dbReference type="EMBL" id="JBHLXE010000016">
    <property type="protein sequence ID" value="MFC0178800.1"/>
    <property type="molecule type" value="Genomic_DNA"/>
</dbReference>
<comment type="pathway">
    <text evidence="1">Lipid metabolism.</text>
</comment>
<evidence type="ECO:0000256" key="6">
    <source>
        <dbReference type="ARBA" id="ARBA00038095"/>
    </source>
</evidence>
<comment type="catalytic activity">
    <reaction evidence="10">
        <text>a (3R)-hydroxyacyl-[ACP] + L-ornithine = a lyso-ornithine lipid + holo-[ACP] + H(+)</text>
        <dbReference type="Rhea" id="RHEA:20633"/>
        <dbReference type="Rhea" id="RHEA-COMP:9685"/>
        <dbReference type="Rhea" id="RHEA-COMP:9945"/>
        <dbReference type="ChEBI" id="CHEBI:15378"/>
        <dbReference type="ChEBI" id="CHEBI:46911"/>
        <dbReference type="ChEBI" id="CHEBI:64479"/>
        <dbReference type="ChEBI" id="CHEBI:78827"/>
        <dbReference type="ChEBI" id="CHEBI:138482"/>
        <dbReference type="EC" id="2.3.2.30"/>
    </reaction>
    <physiologicalReaction direction="left-to-right" evidence="10">
        <dbReference type="Rhea" id="RHEA:20634"/>
    </physiologicalReaction>
</comment>
<gene>
    <name evidence="12" type="ORF">ACFFIT_01595</name>
</gene>
<dbReference type="InterPro" id="IPR052351">
    <property type="entry name" value="Ornithine_N-alpha-AT"/>
</dbReference>
<accession>A0ABV6C781</accession>
<name>A0ABV6C781_9GAMM</name>
<dbReference type="GO" id="GO:0016746">
    <property type="term" value="F:acyltransferase activity"/>
    <property type="evidence" value="ECO:0007669"/>
    <property type="project" value="UniProtKB-KW"/>
</dbReference>
<evidence type="ECO:0000256" key="5">
    <source>
        <dbReference type="ARBA" id="ARBA00023315"/>
    </source>
</evidence>
<dbReference type="SUPFAM" id="SSF69593">
    <property type="entry name" value="Glycerol-3-phosphate (1)-acyltransferase"/>
    <property type="match status" value="1"/>
</dbReference>
<dbReference type="CDD" id="cd07986">
    <property type="entry name" value="LPLAT_ACT14924-like"/>
    <property type="match status" value="1"/>
</dbReference>
<dbReference type="SMART" id="SM00563">
    <property type="entry name" value="PlsC"/>
    <property type="match status" value="1"/>
</dbReference>
<evidence type="ECO:0000259" key="11">
    <source>
        <dbReference type="SMART" id="SM00563"/>
    </source>
</evidence>